<accession>A0A3E0HLR8</accession>
<evidence type="ECO:0000313" key="3">
    <source>
        <dbReference type="Proteomes" id="UP000256269"/>
    </source>
</evidence>
<dbReference type="AlphaFoldDB" id="A0A3E0HLR8"/>
<dbReference type="EMBL" id="QUNO01000006">
    <property type="protein sequence ID" value="REH47300.1"/>
    <property type="molecule type" value="Genomic_DNA"/>
</dbReference>
<evidence type="ECO:0000313" key="2">
    <source>
        <dbReference type="EMBL" id="REH47300.1"/>
    </source>
</evidence>
<organism evidence="2 3">
    <name type="scientific">Kutzneria buriramensis</name>
    <dbReference type="NCBI Taxonomy" id="1045776"/>
    <lineage>
        <taxon>Bacteria</taxon>
        <taxon>Bacillati</taxon>
        <taxon>Actinomycetota</taxon>
        <taxon>Actinomycetes</taxon>
        <taxon>Pseudonocardiales</taxon>
        <taxon>Pseudonocardiaceae</taxon>
        <taxon>Kutzneria</taxon>
    </lineage>
</organism>
<name>A0A3E0HLR8_9PSEU</name>
<keyword evidence="3" id="KW-1185">Reference proteome</keyword>
<reference evidence="2 3" key="1">
    <citation type="submission" date="2018-08" db="EMBL/GenBank/DDBJ databases">
        <title>Genomic Encyclopedia of Archaeal and Bacterial Type Strains, Phase II (KMG-II): from individual species to whole genera.</title>
        <authorList>
            <person name="Goeker M."/>
        </authorList>
    </citation>
    <scope>NUCLEOTIDE SEQUENCE [LARGE SCALE GENOMIC DNA]</scope>
    <source>
        <strain evidence="2 3">DSM 45791</strain>
    </source>
</reference>
<evidence type="ECO:0000256" key="1">
    <source>
        <dbReference type="SAM" id="MobiDB-lite"/>
    </source>
</evidence>
<proteinExistence type="predicted"/>
<protein>
    <submittedName>
        <fullName evidence="2">Uncharacterized protein</fullName>
    </submittedName>
</protein>
<gene>
    <name evidence="2" type="ORF">BCF44_106465</name>
</gene>
<dbReference type="RefSeq" id="WP_147328553.1">
    <property type="nucleotide sequence ID" value="NZ_CP144375.1"/>
</dbReference>
<sequence>MPGTVLPLTADRQPRATSLLVDGDVAGSGVPASRTNDLGQLARMLQEKFVDIVTVDTDPPTSAGWPARALDQKRHGDEADASTED</sequence>
<dbReference type="Proteomes" id="UP000256269">
    <property type="component" value="Unassembled WGS sequence"/>
</dbReference>
<feature type="region of interest" description="Disordered" evidence="1">
    <location>
        <begin position="56"/>
        <end position="85"/>
    </location>
</feature>
<comment type="caution">
    <text evidence="2">The sequence shown here is derived from an EMBL/GenBank/DDBJ whole genome shotgun (WGS) entry which is preliminary data.</text>
</comment>